<dbReference type="AlphaFoldDB" id="A0A345DL99"/>
<gene>
    <name evidence="2" type="ORF">pHN32_1_00370</name>
    <name evidence="1" type="ORF">pHN32wt_00405</name>
</gene>
<reference evidence="2" key="1">
    <citation type="submission" date="2018-06" db="EMBL/GenBank/DDBJ databases">
        <title>Differential stability in E. coli or Salmonella typhi of the plasmid pHN32 depends on a region flanked by a long direct repeated segment containing a reverse ter-box-like sequence.</title>
        <authorList>
            <person name="Belman-Ramos C.M."/>
            <person name="Cevallos M.A."/>
            <person name="Romero D."/>
            <person name="Mendoza-Medellin A."/>
            <person name="Castanos C.E."/>
            <person name="Espinosa-Aguirre J.J."/>
            <person name="Camacho-Carranza R."/>
        </authorList>
    </citation>
    <scope>NUCLEOTIDE SEQUENCE</scope>
    <source>
        <plasmid evidence="2">pHN32_1</plasmid>
        <plasmid evidence="1">pHN32wt</plasmid>
    </source>
</reference>
<dbReference type="EMBL" id="MH450053">
    <property type="protein sequence ID" value="AXF94958.1"/>
    <property type="molecule type" value="Genomic_DNA"/>
</dbReference>
<keyword evidence="2" id="KW-0614">Plasmid</keyword>
<proteinExistence type="predicted"/>
<protein>
    <recommendedName>
        <fullName evidence="3">Transposase</fullName>
    </recommendedName>
</protein>
<evidence type="ECO:0000313" key="2">
    <source>
        <dbReference type="EMBL" id="AXF94958.1"/>
    </source>
</evidence>
<evidence type="ECO:0008006" key="3">
    <source>
        <dbReference type="Google" id="ProtNLM"/>
    </source>
</evidence>
<name>A0A345DL99_ECOLX</name>
<geneLocation type="plasmid" evidence="1">
    <name>pHN32wt</name>
</geneLocation>
<organism evidence="2">
    <name type="scientific">Escherichia coli</name>
    <dbReference type="NCBI Taxonomy" id="562"/>
    <lineage>
        <taxon>Bacteria</taxon>
        <taxon>Pseudomonadati</taxon>
        <taxon>Pseudomonadota</taxon>
        <taxon>Gammaproteobacteria</taxon>
        <taxon>Enterobacterales</taxon>
        <taxon>Enterobacteriaceae</taxon>
        <taxon>Escherichia</taxon>
    </lineage>
</organism>
<accession>A0A345DL99</accession>
<sequence length="97" mass="11464">MLCRDSSMEGQLMNLRHNRQHSNAAMPQCRNAAMPQRKHKGRILVKEDYIAFMPKQNLRTALHNLALAIEYYNENHPHSAFCYLSPREYRHQRVTLT</sequence>
<evidence type="ECO:0000313" key="1">
    <source>
        <dbReference type="EMBL" id="AXF94863.1"/>
    </source>
</evidence>
<geneLocation type="plasmid" evidence="2">
    <name>pHN32_1</name>
</geneLocation>
<dbReference type="EMBL" id="MH450052">
    <property type="protein sequence ID" value="AXF94863.1"/>
    <property type="molecule type" value="Genomic_DNA"/>
</dbReference>